<evidence type="ECO:0000313" key="2">
    <source>
        <dbReference type="EMBL" id="GED96136.1"/>
    </source>
</evidence>
<dbReference type="OrthoDB" id="3216907at2"/>
<dbReference type="InterPro" id="IPR036388">
    <property type="entry name" value="WH-like_DNA-bd_sf"/>
</dbReference>
<dbReference type="InterPro" id="IPR036390">
    <property type="entry name" value="WH_DNA-bd_sf"/>
</dbReference>
<dbReference type="PANTHER" id="PTHR39515">
    <property type="entry name" value="CONSERVED PROTEIN"/>
    <property type="match status" value="1"/>
</dbReference>
<dbReference type="Pfam" id="PF01047">
    <property type="entry name" value="MarR"/>
    <property type="match status" value="1"/>
</dbReference>
<name>A0A7M3SU12_9ACTN</name>
<dbReference type="RefSeq" id="WP_161925647.1">
    <property type="nucleotide sequence ID" value="NZ_BJOU01000001.1"/>
</dbReference>
<dbReference type="PROSITE" id="PS50995">
    <property type="entry name" value="HTH_MARR_2"/>
    <property type="match status" value="1"/>
</dbReference>
<comment type="caution">
    <text evidence="2">The sequence shown here is derived from an EMBL/GenBank/DDBJ whole genome shotgun (WGS) entry which is preliminary data.</text>
</comment>
<dbReference type="AlphaFoldDB" id="A0A7M3SU12"/>
<dbReference type="Proteomes" id="UP000444980">
    <property type="component" value="Unassembled WGS sequence"/>
</dbReference>
<proteinExistence type="predicted"/>
<evidence type="ECO:0000313" key="3">
    <source>
        <dbReference type="Proteomes" id="UP000444980"/>
    </source>
</evidence>
<dbReference type="SMART" id="SM00347">
    <property type="entry name" value="HTH_MARR"/>
    <property type="match status" value="1"/>
</dbReference>
<dbReference type="InterPro" id="IPR000835">
    <property type="entry name" value="HTH_MarR-typ"/>
</dbReference>
<sequence length="153" mass="16570">MPDDVDLARDLRPAITRLYLALRRRAPIAELSAAQSSALSTLLHHAPLRMGALAEREGIRMPTATALVDGLIKLDLVQRDADPDDRRAVIVDLTAQGRTVIETARRHRDDALAAALAQLSPDERDQLAAATPALANLFRHLETIPAATTTSTN</sequence>
<dbReference type="SUPFAM" id="SSF46785">
    <property type="entry name" value="Winged helix' DNA-binding domain"/>
    <property type="match status" value="1"/>
</dbReference>
<organism evidence="2 3">
    <name type="scientific">Gordonia crocea</name>
    <dbReference type="NCBI Taxonomy" id="589162"/>
    <lineage>
        <taxon>Bacteria</taxon>
        <taxon>Bacillati</taxon>
        <taxon>Actinomycetota</taxon>
        <taxon>Actinomycetes</taxon>
        <taxon>Mycobacteriales</taxon>
        <taxon>Gordoniaceae</taxon>
        <taxon>Gordonia</taxon>
    </lineage>
</organism>
<gene>
    <name evidence="2" type="ORF">nbrc107697_01750</name>
</gene>
<dbReference type="Gene3D" id="1.10.10.10">
    <property type="entry name" value="Winged helix-like DNA-binding domain superfamily/Winged helix DNA-binding domain"/>
    <property type="match status" value="1"/>
</dbReference>
<evidence type="ECO:0000259" key="1">
    <source>
        <dbReference type="PROSITE" id="PS50995"/>
    </source>
</evidence>
<keyword evidence="3" id="KW-1185">Reference proteome</keyword>
<protein>
    <recommendedName>
        <fullName evidence="1">HTH marR-type domain-containing protein</fullName>
    </recommendedName>
</protein>
<dbReference type="GO" id="GO:0003700">
    <property type="term" value="F:DNA-binding transcription factor activity"/>
    <property type="evidence" value="ECO:0007669"/>
    <property type="project" value="InterPro"/>
</dbReference>
<dbReference type="PANTHER" id="PTHR39515:SF2">
    <property type="entry name" value="HTH-TYPE TRANSCRIPTIONAL REGULATOR RV0880"/>
    <property type="match status" value="1"/>
</dbReference>
<reference evidence="3" key="1">
    <citation type="submission" date="2019-06" db="EMBL/GenBank/DDBJ databases">
        <title>Gordonia isolated from sludge of a wastewater treatment plant.</title>
        <authorList>
            <person name="Tamura T."/>
            <person name="Aoyama K."/>
            <person name="Kang Y."/>
            <person name="Saito S."/>
            <person name="Akiyama N."/>
            <person name="Yazawa K."/>
            <person name="Gonoi T."/>
            <person name="Mikami Y."/>
        </authorList>
    </citation>
    <scope>NUCLEOTIDE SEQUENCE [LARGE SCALE GENOMIC DNA]</scope>
    <source>
        <strain evidence="3">NBRC 107697</strain>
    </source>
</reference>
<accession>A0A7M3SU12</accession>
<dbReference type="InterPro" id="IPR052526">
    <property type="entry name" value="HTH-type_Bedaq_tolerance"/>
</dbReference>
<dbReference type="EMBL" id="BJOU01000001">
    <property type="protein sequence ID" value="GED96136.1"/>
    <property type="molecule type" value="Genomic_DNA"/>
</dbReference>
<feature type="domain" description="HTH marR-type" evidence="1">
    <location>
        <begin position="4"/>
        <end position="136"/>
    </location>
</feature>